<comment type="similarity">
    <text evidence="3">Belongs to the RimP family.</text>
</comment>
<dbReference type="EMBL" id="CP147920">
    <property type="protein sequence ID" value="XAU14479.1"/>
    <property type="molecule type" value="Genomic_DNA"/>
</dbReference>
<organism evidence="6 7">
    <name type="scientific">Sulfurimonas diazotrophicus</name>
    <dbReference type="NCBI Taxonomy" id="3131939"/>
    <lineage>
        <taxon>Bacteria</taxon>
        <taxon>Pseudomonadati</taxon>
        <taxon>Campylobacterota</taxon>
        <taxon>Epsilonproteobacteria</taxon>
        <taxon>Campylobacterales</taxon>
        <taxon>Sulfurimonadaceae</taxon>
        <taxon>Sulfurimonas</taxon>
    </lineage>
</organism>
<dbReference type="InterPro" id="IPR028989">
    <property type="entry name" value="RimP_N"/>
</dbReference>
<comment type="subcellular location">
    <subcellularLocation>
        <location evidence="3">Cytoplasm</location>
    </subcellularLocation>
</comment>
<evidence type="ECO:0000259" key="4">
    <source>
        <dbReference type="Pfam" id="PF02576"/>
    </source>
</evidence>
<reference evidence="6 7" key="1">
    <citation type="submission" date="2024-03" db="EMBL/GenBank/DDBJ databases">
        <title>Sulfurimonas sp. HSL3-1.</title>
        <authorList>
            <person name="Wang S."/>
        </authorList>
    </citation>
    <scope>NUCLEOTIDE SEQUENCE [LARGE SCALE GENOMIC DNA]</scope>
    <source>
        <strain evidence="6 7">HSL3-1</strain>
    </source>
</reference>
<feature type="domain" description="Ribosome maturation factor RimP C-terminal" evidence="5">
    <location>
        <begin position="81"/>
        <end position="143"/>
    </location>
</feature>
<keyword evidence="1 3" id="KW-0963">Cytoplasm</keyword>
<keyword evidence="2 3" id="KW-0690">Ribosome biogenesis</keyword>
<dbReference type="SUPFAM" id="SSF75420">
    <property type="entry name" value="YhbC-like, N-terminal domain"/>
    <property type="match status" value="1"/>
</dbReference>
<keyword evidence="7" id="KW-1185">Reference proteome</keyword>
<dbReference type="InterPro" id="IPR028998">
    <property type="entry name" value="RimP_C"/>
</dbReference>
<protein>
    <recommendedName>
        <fullName evidence="3">Ribosome maturation factor RimP</fullName>
    </recommendedName>
</protein>
<dbReference type="PANTHER" id="PTHR33867">
    <property type="entry name" value="RIBOSOME MATURATION FACTOR RIMP"/>
    <property type="match status" value="1"/>
</dbReference>
<gene>
    <name evidence="3" type="primary">rimP</name>
    <name evidence="6" type="ORF">WCY31_09505</name>
</gene>
<dbReference type="InterPro" id="IPR035956">
    <property type="entry name" value="RimP_N_sf"/>
</dbReference>
<dbReference type="Pfam" id="PF17384">
    <property type="entry name" value="DUF150_C"/>
    <property type="match status" value="1"/>
</dbReference>
<evidence type="ECO:0000313" key="7">
    <source>
        <dbReference type="Proteomes" id="UP001447842"/>
    </source>
</evidence>
<proteinExistence type="inferred from homology"/>
<evidence type="ECO:0000259" key="5">
    <source>
        <dbReference type="Pfam" id="PF17384"/>
    </source>
</evidence>
<dbReference type="Pfam" id="PF02576">
    <property type="entry name" value="RimP_N"/>
    <property type="match status" value="1"/>
</dbReference>
<evidence type="ECO:0000256" key="2">
    <source>
        <dbReference type="ARBA" id="ARBA00022517"/>
    </source>
</evidence>
<accession>A0ABZ3H835</accession>
<evidence type="ECO:0000256" key="3">
    <source>
        <dbReference type="HAMAP-Rule" id="MF_01077"/>
    </source>
</evidence>
<feature type="domain" description="Ribosome maturation factor RimP N-terminal" evidence="4">
    <location>
        <begin position="7"/>
        <end position="78"/>
    </location>
</feature>
<dbReference type="Proteomes" id="UP001447842">
    <property type="component" value="Chromosome"/>
</dbReference>
<dbReference type="PANTHER" id="PTHR33867:SF1">
    <property type="entry name" value="RIBOSOME MATURATION FACTOR RIMP"/>
    <property type="match status" value="1"/>
</dbReference>
<dbReference type="Gene3D" id="3.30.300.70">
    <property type="entry name" value="RimP-like superfamily, N-terminal"/>
    <property type="match status" value="1"/>
</dbReference>
<evidence type="ECO:0000256" key="1">
    <source>
        <dbReference type="ARBA" id="ARBA00022490"/>
    </source>
</evidence>
<evidence type="ECO:0000313" key="6">
    <source>
        <dbReference type="EMBL" id="XAU14479.1"/>
    </source>
</evidence>
<dbReference type="CDD" id="cd01734">
    <property type="entry name" value="YlxS_C"/>
    <property type="match status" value="1"/>
</dbReference>
<comment type="function">
    <text evidence="3">Required for maturation of 30S ribosomal subunits.</text>
</comment>
<sequence>MSLESDIKNLVESIDLHLYDTSVVTENGETIYRVNVIGEGGTTMDQCVEATKLISPMLDVTPPVQGEYRLEVSSPGVERKLKTLEHFRFSVGEKVKLTLQDKTKLRGELKSVSDDGMLAVETEAGTEAVPFDSVVKAATYFEW</sequence>
<dbReference type="SUPFAM" id="SSF74942">
    <property type="entry name" value="YhbC-like, C-terminal domain"/>
    <property type="match status" value="1"/>
</dbReference>
<dbReference type="RefSeq" id="WP_345972200.1">
    <property type="nucleotide sequence ID" value="NZ_CP147920.1"/>
</dbReference>
<name>A0ABZ3H835_9BACT</name>
<dbReference type="InterPro" id="IPR003728">
    <property type="entry name" value="Ribosome_maturation_RimP"/>
</dbReference>
<dbReference type="HAMAP" id="MF_01077">
    <property type="entry name" value="RimP"/>
    <property type="match status" value="1"/>
</dbReference>
<dbReference type="InterPro" id="IPR036847">
    <property type="entry name" value="RimP_C_sf"/>
</dbReference>